<name>E4V232_ARTGP</name>
<dbReference type="VEuPathDB" id="FungiDB:MGYG_07104"/>
<dbReference type="RefSeq" id="XP_003171105.1">
    <property type="nucleotide sequence ID" value="XM_003171057.1"/>
</dbReference>
<feature type="chain" id="PRO_5003190702" description="DUF7029 domain-containing protein" evidence="1">
    <location>
        <begin position="22"/>
        <end position="468"/>
    </location>
</feature>
<dbReference type="OMA" id="FMIPGIV"/>
<protein>
    <recommendedName>
        <fullName evidence="2">DUF7029 domain-containing protein</fullName>
    </recommendedName>
</protein>
<dbReference type="OrthoDB" id="5382170at2759"/>
<evidence type="ECO:0000259" key="2">
    <source>
        <dbReference type="Pfam" id="PF22974"/>
    </source>
</evidence>
<accession>E4V232</accession>
<evidence type="ECO:0000313" key="4">
    <source>
        <dbReference type="Proteomes" id="UP000002669"/>
    </source>
</evidence>
<keyword evidence="1" id="KW-0732">Signal</keyword>
<dbReference type="STRING" id="535722.E4V232"/>
<feature type="domain" description="DUF7029" evidence="2">
    <location>
        <begin position="91"/>
        <end position="162"/>
    </location>
</feature>
<dbReference type="InParanoid" id="E4V232"/>
<reference evidence="4" key="1">
    <citation type="journal article" date="2012" name="MBio">
        <title>Comparative genome analysis of Trichophyton rubrum and related dermatophytes reveals candidate genes involved in infection.</title>
        <authorList>
            <person name="Martinez D.A."/>
            <person name="Oliver B.G."/>
            <person name="Graeser Y."/>
            <person name="Goldberg J.M."/>
            <person name="Li W."/>
            <person name="Martinez-Rossi N.M."/>
            <person name="Monod M."/>
            <person name="Shelest E."/>
            <person name="Barton R.C."/>
            <person name="Birch E."/>
            <person name="Brakhage A.A."/>
            <person name="Chen Z."/>
            <person name="Gurr S.J."/>
            <person name="Heiman D."/>
            <person name="Heitman J."/>
            <person name="Kosti I."/>
            <person name="Rossi A."/>
            <person name="Saif S."/>
            <person name="Samalova M."/>
            <person name="Saunders C.W."/>
            <person name="Shea T."/>
            <person name="Summerbell R.C."/>
            <person name="Xu J."/>
            <person name="Young S."/>
            <person name="Zeng Q."/>
            <person name="Birren B.W."/>
            <person name="Cuomo C.A."/>
            <person name="White T.C."/>
        </authorList>
    </citation>
    <scope>NUCLEOTIDE SEQUENCE [LARGE SCALE GENOMIC DNA]</scope>
    <source>
        <strain evidence="4">ATCC MYA-4604 / CBS 118893</strain>
    </source>
</reference>
<feature type="signal peptide" evidence="1">
    <location>
        <begin position="1"/>
        <end position="21"/>
    </location>
</feature>
<dbReference type="HOGENOM" id="CLU_023112_0_0_1"/>
<dbReference type="InterPro" id="IPR054293">
    <property type="entry name" value="DUF7029"/>
</dbReference>
<dbReference type="EMBL" id="DS989827">
    <property type="protein sequence ID" value="EFR04097.1"/>
    <property type="molecule type" value="Genomic_DNA"/>
</dbReference>
<dbReference type="eggNOG" id="ENOG502S21P">
    <property type="taxonomic scope" value="Eukaryota"/>
</dbReference>
<evidence type="ECO:0000256" key="1">
    <source>
        <dbReference type="SAM" id="SignalP"/>
    </source>
</evidence>
<gene>
    <name evidence="3" type="ORF">MGYG_07104</name>
</gene>
<dbReference type="Pfam" id="PF22974">
    <property type="entry name" value="DUF7029"/>
    <property type="match status" value="1"/>
</dbReference>
<keyword evidence="4" id="KW-1185">Reference proteome</keyword>
<dbReference type="Proteomes" id="UP000002669">
    <property type="component" value="Unassembled WGS sequence"/>
</dbReference>
<dbReference type="GeneID" id="10026353"/>
<evidence type="ECO:0000313" key="3">
    <source>
        <dbReference type="EMBL" id="EFR04097.1"/>
    </source>
</evidence>
<sequence length="468" mass="50440">MKIPVSALLAISTLFSSSTLAATPKPSRRDALKSWDSVQARHLSPAYPHGGLQKRQSGRILRNEANLDFVDHTAHVTADSNQPVLYTTLNVRSNHPVLSLEDLEIGLTDVTCSDGMIKLTFSSPHYMEQVAKELASTEDFVAISSHWGCNQEEERAPHIINGDVVLSTGSFSMNRSDDSGLTSALAFVSEGLVDMELSKMFARMELELALEAGKELLNFTVPMPSVPLTPFMVPEDSGFTLNFGSPANSTIKGLKKYHRPRANQYSVSQHTTFTEIPFQSSQGITDLTFSISFSPEILFGIRSPTGIISGGAGVTFNMPQASVKISQLDNVDEACEMIPHVPGQGGDMSKNGSLIDSLIGNFTHVEPSLEFNVVPFIELQLDLPRGEFLQQLEATVTSTELSLPTACLAFDKEMNTYGAPAQVLATPTAKPTTTASEAKKAAAVRVSVAGKWAVLCMSVLAAVVFTAL</sequence>
<organism evidence="4">
    <name type="scientific">Arthroderma gypseum (strain ATCC MYA-4604 / CBS 118893)</name>
    <name type="common">Microsporum gypseum</name>
    <dbReference type="NCBI Taxonomy" id="535722"/>
    <lineage>
        <taxon>Eukaryota</taxon>
        <taxon>Fungi</taxon>
        <taxon>Dikarya</taxon>
        <taxon>Ascomycota</taxon>
        <taxon>Pezizomycotina</taxon>
        <taxon>Eurotiomycetes</taxon>
        <taxon>Eurotiomycetidae</taxon>
        <taxon>Onygenales</taxon>
        <taxon>Arthrodermataceae</taxon>
        <taxon>Nannizzia</taxon>
    </lineage>
</organism>
<dbReference type="AlphaFoldDB" id="E4V232"/>
<proteinExistence type="predicted"/>